<dbReference type="RefSeq" id="WP_005605509.1">
    <property type="nucleotide sequence ID" value="NZ_CP102283.1"/>
</dbReference>
<comment type="caution">
    <text evidence="7">The sequence shown here is derived from an EMBL/GenBank/DDBJ whole genome shotgun (WGS) entry which is preliminary data.</text>
</comment>
<keyword evidence="8" id="KW-1185">Reference proteome</keyword>
<dbReference type="GeneID" id="78413248"/>
<dbReference type="InterPro" id="IPR005359">
    <property type="entry name" value="UPF0154"/>
</dbReference>
<dbReference type="HOGENOM" id="CLU_180108_0_1_9"/>
<evidence type="ECO:0000256" key="4">
    <source>
        <dbReference type="ARBA" id="ARBA00022989"/>
    </source>
</evidence>
<dbReference type="GO" id="GO:0005886">
    <property type="term" value="C:plasma membrane"/>
    <property type="evidence" value="ECO:0007669"/>
    <property type="project" value="UniProtKB-SubCell"/>
</dbReference>
<evidence type="ECO:0000256" key="6">
    <source>
        <dbReference type="HAMAP-Rule" id="MF_00363"/>
    </source>
</evidence>
<dbReference type="AlphaFoldDB" id="C8NES4"/>
<evidence type="ECO:0000256" key="3">
    <source>
        <dbReference type="ARBA" id="ARBA00022692"/>
    </source>
</evidence>
<comment type="subcellular location">
    <subcellularLocation>
        <location evidence="6">Cell membrane</location>
        <topology evidence="6">Single-pass membrane protein</topology>
    </subcellularLocation>
    <subcellularLocation>
        <location evidence="1">Membrane</location>
        <topology evidence="1">Single-pass membrane protein</topology>
    </subcellularLocation>
</comment>
<evidence type="ECO:0000256" key="5">
    <source>
        <dbReference type="ARBA" id="ARBA00023136"/>
    </source>
</evidence>
<evidence type="ECO:0000313" key="8">
    <source>
        <dbReference type="Proteomes" id="UP000005926"/>
    </source>
</evidence>
<accession>C8NES4</accession>
<evidence type="ECO:0000256" key="1">
    <source>
        <dbReference type="ARBA" id="ARBA00004167"/>
    </source>
</evidence>
<evidence type="ECO:0000313" key="7">
    <source>
        <dbReference type="EMBL" id="EEW37906.1"/>
    </source>
</evidence>
<proteinExistence type="inferred from homology"/>
<keyword evidence="4 6" id="KW-1133">Transmembrane helix</keyword>
<dbReference type="Pfam" id="PF03672">
    <property type="entry name" value="UPF0154"/>
    <property type="match status" value="1"/>
</dbReference>
<organism evidence="7 8">
    <name type="scientific">Granulicatella adiacens ATCC 49175</name>
    <dbReference type="NCBI Taxonomy" id="638301"/>
    <lineage>
        <taxon>Bacteria</taxon>
        <taxon>Bacillati</taxon>
        <taxon>Bacillota</taxon>
        <taxon>Bacilli</taxon>
        <taxon>Lactobacillales</taxon>
        <taxon>Carnobacteriaceae</taxon>
        <taxon>Granulicatella</taxon>
    </lineage>
</organism>
<sequence>MSTGAWILIVILAAIAGAIGGFFIARRTMMNYFAENPPFDEDMIRSMMTQMGQKPSEQKVRQIAASMKAQAKKRAKK</sequence>
<protein>
    <recommendedName>
        <fullName evidence="6">UPF0154 protein HMPREF0444_0419</fullName>
    </recommendedName>
</protein>
<reference evidence="7 8" key="1">
    <citation type="submission" date="2009-08" db="EMBL/GenBank/DDBJ databases">
        <authorList>
            <person name="Muzny D."/>
            <person name="Qin X."/>
            <person name="Deng J."/>
            <person name="Jiang H."/>
            <person name="Liu Y."/>
            <person name="Qu J."/>
            <person name="Song X.-Z."/>
            <person name="Zhang L."/>
            <person name="Thornton R."/>
            <person name="Coyle M."/>
            <person name="Francisco L."/>
            <person name="Jackson L."/>
            <person name="Javaid M."/>
            <person name="Korchina V."/>
            <person name="Kovar C."/>
            <person name="Mata R."/>
            <person name="Mathew T."/>
            <person name="Ngo R."/>
            <person name="Nguyen L."/>
            <person name="Nguyen N."/>
            <person name="Okwuonu G."/>
            <person name="Ongeri F."/>
            <person name="Pham C."/>
            <person name="Simmons D."/>
            <person name="Wilczek-Boney K."/>
            <person name="Hale W."/>
            <person name="Jakkamsetti A."/>
            <person name="Pham P."/>
            <person name="Ruth R."/>
            <person name="San Lucas F."/>
            <person name="Warren J."/>
            <person name="Zhang J."/>
            <person name="Zhao Z."/>
            <person name="Zhou C."/>
            <person name="Zhu D."/>
            <person name="Lee S."/>
            <person name="Bess C."/>
            <person name="Blankenburg K."/>
            <person name="Forbes L."/>
            <person name="Fu Q."/>
            <person name="Gubbala S."/>
            <person name="Hirani K."/>
            <person name="Jayaseelan J.C."/>
            <person name="Lara F."/>
            <person name="Munidasa M."/>
            <person name="Palculict T."/>
            <person name="Patil S."/>
            <person name="Pu L.-L."/>
            <person name="Saada N."/>
            <person name="Tang L."/>
            <person name="Weissenberger G."/>
            <person name="Zhu Y."/>
            <person name="Hemphill L."/>
            <person name="Shang Y."/>
            <person name="Youmans B."/>
            <person name="Ayvaz T."/>
            <person name="Ross M."/>
            <person name="Santibanez J."/>
            <person name="Aqrawi P."/>
            <person name="Gross S."/>
            <person name="Joshi V."/>
            <person name="Fowler G."/>
            <person name="Nazareth L."/>
            <person name="Reid J."/>
            <person name="Worley K."/>
            <person name="Petrosino J."/>
            <person name="Highlander S."/>
            <person name="Gibbs R."/>
        </authorList>
    </citation>
    <scope>NUCLEOTIDE SEQUENCE [LARGE SCALE GENOMIC DNA]</scope>
    <source>
        <strain evidence="7 8">ATCC 49175</strain>
    </source>
</reference>
<dbReference type="STRING" id="638301.HMPREF0444_0419"/>
<keyword evidence="5 6" id="KW-0472">Membrane</keyword>
<gene>
    <name evidence="7" type="ORF">HMPREF0444_0419</name>
</gene>
<evidence type="ECO:0000256" key="2">
    <source>
        <dbReference type="ARBA" id="ARBA00006694"/>
    </source>
</evidence>
<dbReference type="Proteomes" id="UP000005926">
    <property type="component" value="Unassembled WGS sequence"/>
</dbReference>
<keyword evidence="3 6" id="KW-0812">Transmembrane</keyword>
<dbReference type="eggNOG" id="COG3763">
    <property type="taxonomic scope" value="Bacteria"/>
</dbReference>
<dbReference type="HAMAP" id="MF_00363">
    <property type="entry name" value="UPF0154"/>
    <property type="match status" value="1"/>
</dbReference>
<dbReference type="EMBL" id="ACKZ01000009">
    <property type="protein sequence ID" value="EEW37906.1"/>
    <property type="molecule type" value="Genomic_DNA"/>
</dbReference>
<feature type="transmembrane region" description="Helical" evidence="6">
    <location>
        <begin position="6"/>
        <end position="25"/>
    </location>
</feature>
<comment type="similarity">
    <text evidence="2 6">Belongs to the UPF0154 family.</text>
</comment>
<keyword evidence="6" id="KW-1003">Cell membrane</keyword>
<name>C8NES4_9LACT</name>